<dbReference type="RefSeq" id="WP_284378252.1">
    <property type="nucleotide sequence ID" value="NZ_BSNN01000004.1"/>
</dbReference>
<dbReference type="EMBL" id="BSNN01000004">
    <property type="protein sequence ID" value="GLQ35605.1"/>
    <property type="molecule type" value="Genomic_DNA"/>
</dbReference>
<accession>A0ABQ5VWG1</accession>
<dbReference type="Pfam" id="PF00702">
    <property type="entry name" value="Hydrolase"/>
    <property type="match status" value="1"/>
</dbReference>
<keyword evidence="4" id="KW-0460">Magnesium</keyword>
<reference evidence="6" key="1">
    <citation type="journal article" date="2019" name="Int. J. Syst. Evol. Microbiol.">
        <title>The Global Catalogue of Microorganisms (GCM) 10K type strain sequencing project: providing services to taxonomists for standard genome sequencing and annotation.</title>
        <authorList>
            <consortium name="The Broad Institute Genomics Platform"/>
            <consortium name="The Broad Institute Genome Sequencing Center for Infectious Disease"/>
            <person name="Wu L."/>
            <person name="Ma J."/>
        </authorList>
    </citation>
    <scope>NUCLEOTIDE SEQUENCE [LARGE SCALE GENOMIC DNA]</scope>
    <source>
        <strain evidence="6">NBRC 110140</strain>
    </source>
</reference>
<dbReference type="InterPro" id="IPR006439">
    <property type="entry name" value="HAD-SF_hydro_IA"/>
</dbReference>
<dbReference type="PANTHER" id="PTHR46193:SF10">
    <property type="entry name" value="6-PHOSPHOGLUCONATE PHOSPHATASE"/>
    <property type="match status" value="1"/>
</dbReference>
<evidence type="ECO:0000313" key="6">
    <source>
        <dbReference type="Proteomes" id="UP001156694"/>
    </source>
</evidence>
<dbReference type="GO" id="GO:0016787">
    <property type="term" value="F:hydrolase activity"/>
    <property type="evidence" value="ECO:0007669"/>
    <property type="project" value="UniProtKB-KW"/>
</dbReference>
<dbReference type="Proteomes" id="UP001156694">
    <property type="component" value="Unassembled WGS sequence"/>
</dbReference>
<dbReference type="NCBIfam" id="TIGR01509">
    <property type="entry name" value="HAD-SF-IA-v3"/>
    <property type="match status" value="1"/>
</dbReference>
<sequence>MTPKLIIFDCDGVLVDSELISNTAISQNLHRHGLTLTPRACMAHFTGKTMAMIGEVARDMGADLPRGWVDEIYGQIYQALAQKVQPIPHIFDVINWVKGAGLPLCVASNGSLEQMRISLGRTQLLPHFQQALYSAHSLGMPKPRPDLFLHAARQFNVDPSDCLVIEDSPSGALAAQRAGIPCFGFIRETPAERMRPLCQRLFTSMADLPNLIETTPSELESQ</sequence>
<keyword evidence="5" id="KW-0378">Hydrolase</keyword>
<evidence type="ECO:0000256" key="4">
    <source>
        <dbReference type="ARBA" id="ARBA00022842"/>
    </source>
</evidence>
<comment type="cofactor">
    <cofactor evidence="1">
        <name>Mg(2+)</name>
        <dbReference type="ChEBI" id="CHEBI:18420"/>
    </cofactor>
</comment>
<keyword evidence="6" id="KW-1185">Reference proteome</keyword>
<name>A0ABQ5VWG1_9RHOB</name>
<dbReference type="PANTHER" id="PTHR46193">
    <property type="entry name" value="6-PHOSPHOGLUCONATE PHOSPHATASE"/>
    <property type="match status" value="1"/>
</dbReference>
<gene>
    <name evidence="5" type="ORF">GCM10007939_18880</name>
</gene>
<dbReference type="SUPFAM" id="SSF56784">
    <property type="entry name" value="HAD-like"/>
    <property type="match status" value="1"/>
</dbReference>
<organism evidence="5 6">
    <name type="scientific">Amylibacter marinus</name>
    <dbReference type="NCBI Taxonomy" id="1475483"/>
    <lineage>
        <taxon>Bacteria</taxon>
        <taxon>Pseudomonadati</taxon>
        <taxon>Pseudomonadota</taxon>
        <taxon>Alphaproteobacteria</taxon>
        <taxon>Rhodobacterales</taxon>
        <taxon>Paracoccaceae</taxon>
        <taxon>Amylibacter</taxon>
    </lineage>
</organism>
<comment type="similarity">
    <text evidence="2">Belongs to the HAD-like hydrolase superfamily. CbbY/CbbZ/Gph/YieH family.</text>
</comment>
<proteinExistence type="inferred from homology"/>
<dbReference type="Gene3D" id="3.40.50.1000">
    <property type="entry name" value="HAD superfamily/HAD-like"/>
    <property type="match status" value="1"/>
</dbReference>
<keyword evidence="3" id="KW-0479">Metal-binding</keyword>
<evidence type="ECO:0000313" key="5">
    <source>
        <dbReference type="EMBL" id="GLQ35605.1"/>
    </source>
</evidence>
<dbReference type="SFLD" id="SFLDG01129">
    <property type="entry name" value="C1.5:_HAD__Beta-PGM__Phosphata"/>
    <property type="match status" value="1"/>
</dbReference>
<dbReference type="InterPro" id="IPR051600">
    <property type="entry name" value="Beta-PGM-like"/>
</dbReference>
<dbReference type="InterPro" id="IPR036412">
    <property type="entry name" value="HAD-like_sf"/>
</dbReference>
<protein>
    <submittedName>
        <fullName evidence="5">Hydrolase</fullName>
    </submittedName>
</protein>
<comment type="caution">
    <text evidence="5">The sequence shown here is derived from an EMBL/GenBank/DDBJ whole genome shotgun (WGS) entry which is preliminary data.</text>
</comment>
<evidence type="ECO:0000256" key="1">
    <source>
        <dbReference type="ARBA" id="ARBA00001946"/>
    </source>
</evidence>
<dbReference type="InterPro" id="IPR023214">
    <property type="entry name" value="HAD_sf"/>
</dbReference>
<dbReference type="SFLD" id="SFLDS00003">
    <property type="entry name" value="Haloacid_Dehalogenase"/>
    <property type="match status" value="1"/>
</dbReference>
<dbReference type="Gene3D" id="1.10.150.240">
    <property type="entry name" value="Putative phosphatase, domain 2"/>
    <property type="match status" value="1"/>
</dbReference>
<evidence type="ECO:0000256" key="3">
    <source>
        <dbReference type="ARBA" id="ARBA00022723"/>
    </source>
</evidence>
<evidence type="ECO:0000256" key="2">
    <source>
        <dbReference type="ARBA" id="ARBA00006171"/>
    </source>
</evidence>
<dbReference type="SFLD" id="SFLDG01135">
    <property type="entry name" value="C1.5.6:_HAD__Beta-PGM__Phospha"/>
    <property type="match status" value="1"/>
</dbReference>
<dbReference type="InterPro" id="IPR023198">
    <property type="entry name" value="PGP-like_dom2"/>
</dbReference>